<dbReference type="RefSeq" id="WP_184403048.1">
    <property type="nucleotide sequence ID" value="NZ_JACHHJ010000001.1"/>
</dbReference>
<evidence type="ECO:0000313" key="3">
    <source>
        <dbReference type="Proteomes" id="UP000568839"/>
    </source>
</evidence>
<dbReference type="Pfam" id="PF00753">
    <property type="entry name" value="Lactamase_B"/>
    <property type="match status" value="1"/>
</dbReference>
<dbReference type="SMART" id="SM00849">
    <property type="entry name" value="Lactamase_B"/>
    <property type="match status" value="1"/>
</dbReference>
<sequence>MDIQKIGPIEVIKGQRNSKVPFSTSILVKGNEADGLIDCGTGEEGFSYLNDYYDIQHLLLTHYHIDHVWGSMYYPNAKVFVNRIDAPKLNNPEWLAKAMGIRALMGESELDKWLNASNQGHSYQDVLAREKEIYPYDETFTLAGRKIQMLHAPGHCEGFCCPYFPEEGVLVVGDYDLTSFGPWYNNADSDIDQLITSGEMTLNIDADYYVTSHHKGIFSRKEYEIALDNYLAIVEKRERKIIQLFKEGTAIGDLIHREVFYLNRNIAADPNFLRFEIMGIAKHLKRLAKQNPYYEDHYQSFISYHMADPKYSEFFIEATTI</sequence>
<dbReference type="InterPro" id="IPR036866">
    <property type="entry name" value="RibonucZ/Hydroxyglut_hydro"/>
</dbReference>
<name>A0A841PK20_9BACL</name>
<keyword evidence="3" id="KW-1185">Reference proteome</keyword>
<dbReference type="PANTHER" id="PTHR42951:SF4">
    <property type="entry name" value="ACYL-COENZYME A THIOESTERASE MBLAC2"/>
    <property type="match status" value="1"/>
</dbReference>
<dbReference type="SUPFAM" id="SSF56281">
    <property type="entry name" value="Metallo-hydrolase/oxidoreductase"/>
    <property type="match status" value="1"/>
</dbReference>
<organism evidence="2 3">
    <name type="scientific">Geomicrobium halophilum</name>
    <dbReference type="NCBI Taxonomy" id="549000"/>
    <lineage>
        <taxon>Bacteria</taxon>
        <taxon>Bacillati</taxon>
        <taxon>Bacillota</taxon>
        <taxon>Bacilli</taxon>
        <taxon>Bacillales</taxon>
        <taxon>Geomicrobium</taxon>
    </lineage>
</organism>
<dbReference type="Proteomes" id="UP000568839">
    <property type="component" value="Unassembled WGS sequence"/>
</dbReference>
<proteinExistence type="predicted"/>
<accession>A0A841PK20</accession>
<evidence type="ECO:0000313" key="2">
    <source>
        <dbReference type="EMBL" id="MBB6449130.1"/>
    </source>
</evidence>
<feature type="domain" description="Metallo-beta-lactamase" evidence="1">
    <location>
        <begin position="22"/>
        <end position="213"/>
    </location>
</feature>
<dbReference type="InterPro" id="IPR050855">
    <property type="entry name" value="NDM-1-like"/>
</dbReference>
<dbReference type="InterPro" id="IPR001279">
    <property type="entry name" value="Metallo-B-lactamas"/>
</dbReference>
<dbReference type="GO" id="GO:0016787">
    <property type="term" value="F:hydrolase activity"/>
    <property type="evidence" value="ECO:0007669"/>
    <property type="project" value="UniProtKB-KW"/>
</dbReference>
<protein>
    <submittedName>
        <fullName evidence="2">Glyoxylase-like metal-dependent hydrolase (Beta-lactamase superfamily II)</fullName>
    </submittedName>
</protein>
<dbReference type="AlphaFoldDB" id="A0A841PK20"/>
<dbReference type="CDD" id="cd06262">
    <property type="entry name" value="metallo-hydrolase-like_MBL-fold"/>
    <property type="match status" value="1"/>
</dbReference>
<dbReference type="EMBL" id="JACHHJ010000001">
    <property type="protein sequence ID" value="MBB6449130.1"/>
    <property type="molecule type" value="Genomic_DNA"/>
</dbReference>
<dbReference type="Gene3D" id="3.60.15.10">
    <property type="entry name" value="Ribonuclease Z/Hydroxyacylglutathione hydrolase-like"/>
    <property type="match status" value="1"/>
</dbReference>
<dbReference type="PANTHER" id="PTHR42951">
    <property type="entry name" value="METALLO-BETA-LACTAMASE DOMAIN-CONTAINING"/>
    <property type="match status" value="1"/>
</dbReference>
<reference evidence="2 3" key="1">
    <citation type="submission" date="2020-08" db="EMBL/GenBank/DDBJ databases">
        <title>Genomic Encyclopedia of Type Strains, Phase IV (KMG-IV): sequencing the most valuable type-strain genomes for metagenomic binning, comparative biology and taxonomic classification.</title>
        <authorList>
            <person name="Goeker M."/>
        </authorList>
    </citation>
    <scope>NUCLEOTIDE SEQUENCE [LARGE SCALE GENOMIC DNA]</scope>
    <source>
        <strain evidence="2 3">DSM 21769</strain>
    </source>
</reference>
<gene>
    <name evidence="2" type="ORF">HNR44_001079</name>
</gene>
<keyword evidence="2" id="KW-0378">Hydrolase</keyword>
<comment type="caution">
    <text evidence="2">The sequence shown here is derived from an EMBL/GenBank/DDBJ whole genome shotgun (WGS) entry which is preliminary data.</text>
</comment>
<evidence type="ECO:0000259" key="1">
    <source>
        <dbReference type="SMART" id="SM00849"/>
    </source>
</evidence>